<dbReference type="Proteomes" id="UP000000305">
    <property type="component" value="Unassembled WGS sequence"/>
</dbReference>
<proteinExistence type="predicted"/>
<protein>
    <recommendedName>
        <fullName evidence="4">DUF4470 domain-containing protein</fullName>
    </recommendedName>
</protein>
<organism evidence="5 6">
    <name type="scientific">Daphnia pulex</name>
    <name type="common">Water flea</name>
    <dbReference type="NCBI Taxonomy" id="6669"/>
    <lineage>
        <taxon>Eukaryota</taxon>
        <taxon>Metazoa</taxon>
        <taxon>Ecdysozoa</taxon>
        <taxon>Arthropoda</taxon>
        <taxon>Crustacea</taxon>
        <taxon>Branchiopoda</taxon>
        <taxon>Diplostraca</taxon>
        <taxon>Cladocera</taxon>
        <taxon>Anomopoda</taxon>
        <taxon>Daphniidae</taxon>
        <taxon>Daphnia</taxon>
    </lineage>
</organism>
<evidence type="ECO:0000256" key="1">
    <source>
        <dbReference type="ARBA" id="ARBA00023015"/>
    </source>
</evidence>
<name>E9G362_DAPPU</name>
<evidence type="ECO:0000259" key="4">
    <source>
        <dbReference type="Pfam" id="PF14737"/>
    </source>
</evidence>
<dbReference type="HOGENOM" id="CLU_007156_0_0_1"/>
<reference evidence="5 6" key="1">
    <citation type="journal article" date="2011" name="Science">
        <title>The ecoresponsive genome of Daphnia pulex.</title>
        <authorList>
            <person name="Colbourne J.K."/>
            <person name="Pfrender M.E."/>
            <person name="Gilbert D."/>
            <person name="Thomas W.K."/>
            <person name="Tucker A."/>
            <person name="Oakley T.H."/>
            <person name="Tokishita S."/>
            <person name="Aerts A."/>
            <person name="Arnold G.J."/>
            <person name="Basu M.K."/>
            <person name="Bauer D.J."/>
            <person name="Caceres C.E."/>
            <person name="Carmel L."/>
            <person name="Casola C."/>
            <person name="Choi J.H."/>
            <person name="Detter J.C."/>
            <person name="Dong Q."/>
            <person name="Dusheyko S."/>
            <person name="Eads B.D."/>
            <person name="Frohlich T."/>
            <person name="Geiler-Samerotte K.A."/>
            <person name="Gerlach D."/>
            <person name="Hatcher P."/>
            <person name="Jogdeo S."/>
            <person name="Krijgsveld J."/>
            <person name="Kriventseva E.V."/>
            <person name="Kultz D."/>
            <person name="Laforsch C."/>
            <person name="Lindquist E."/>
            <person name="Lopez J."/>
            <person name="Manak J.R."/>
            <person name="Muller J."/>
            <person name="Pangilinan J."/>
            <person name="Patwardhan R.P."/>
            <person name="Pitluck S."/>
            <person name="Pritham E.J."/>
            <person name="Rechtsteiner A."/>
            <person name="Rho M."/>
            <person name="Rogozin I.B."/>
            <person name="Sakarya O."/>
            <person name="Salamov A."/>
            <person name="Schaack S."/>
            <person name="Shapiro H."/>
            <person name="Shiga Y."/>
            <person name="Skalitzky C."/>
            <person name="Smith Z."/>
            <person name="Souvorov A."/>
            <person name="Sung W."/>
            <person name="Tang Z."/>
            <person name="Tsuchiya D."/>
            <person name="Tu H."/>
            <person name="Vos H."/>
            <person name="Wang M."/>
            <person name="Wolf Y.I."/>
            <person name="Yamagata H."/>
            <person name="Yamada T."/>
            <person name="Ye Y."/>
            <person name="Shaw J.R."/>
            <person name="Andrews J."/>
            <person name="Crease T.J."/>
            <person name="Tang H."/>
            <person name="Lucas S.M."/>
            <person name="Robertson H.M."/>
            <person name="Bork P."/>
            <person name="Koonin E.V."/>
            <person name="Zdobnov E.M."/>
            <person name="Grigoriev I.V."/>
            <person name="Lynch M."/>
            <person name="Boore J.L."/>
        </authorList>
    </citation>
    <scope>NUCLEOTIDE SEQUENCE [LARGE SCALE GENOMIC DNA]</scope>
</reference>
<evidence type="ECO:0000256" key="2">
    <source>
        <dbReference type="ARBA" id="ARBA00023163"/>
    </source>
</evidence>
<dbReference type="EMBL" id="GL732531">
    <property type="protein sequence ID" value="EFX86046.1"/>
    <property type="molecule type" value="Genomic_DNA"/>
</dbReference>
<evidence type="ECO:0000313" key="5">
    <source>
        <dbReference type="EMBL" id="EFX86046.1"/>
    </source>
</evidence>
<dbReference type="AlphaFoldDB" id="E9G362"/>
<sequence>MIPTNRIQSQIHPYYPYRDTFAVNVLENYKFTELVGDEVKILFLGCVDLRNILKTVSAGNVEHFQFHLNCSSPLVLARNMLILKIITSQDFDTKNDEDVAFLWDVWYNMDWPEQTQHRFKLVLRDLLDNDLPLNITITNDSQSLENIRTVWLSWWLFVGLTTLESHSARKSLLEKINEERLNYIVEGWRQLHSKDINPQGIYSKSLIPEAVDNFAFHLDSKFKHLGDATRKKVHEEAMRFFSKGSCRLRNGNSNDAFVNPTMMLDPSTPHWNVAPKLSPFDSFLPLTEEELDMSEGEILIRSCQKILTTQIAGYRSRLETVKIVFHLEDPMKFFYSDTTNLTFDVIDCSSLSDTVGLLNLIVGSSKKLADTPEAIFLTESTNWQNLSISAVEYVEEALCSPLSMIPTLYGLKLANHIELGSSLPTFECFLLYSNKLCWRKASPFRNVVPSPSPEMSRWFQELAKKCFIVGEGWTDKFRNENPKKSCGMLCYTPLSFSYAVNSMIQRVGGDFLKDIEKLELPSIFRLTWRTFESWKNNEIVMKFSAVLKGSPFQNFLLKELIELRKPPVLRLMLIPKNEVVHCYDQSISEIRSQQRPWLKIPNAHVIENFEMDVQKTSDGNISKTVVSFLLVSNHGIENTHCAVLFELMTGVPIVNSGLVSAMRVTKYDHSFPWNSRVPTVLPHLSAVRMDVNSCNEDPYQYAVEIMIECVGNISGKNSYIILRRLFIEKR</sequence>
<accession>E9G362</accession>
<dbReference type="InterPro" id="IPR024119">
    <property type="entry name" value="TF_DEAF-1"/>
</dbReference>
<dbReference type="InterPro" id="IPR027974">
    <property type="entry name" value="DUF4470"/>
</dbReference>
<dbReference type="PANTHER" id="PTHR10237:SF1">
    <property type="entry name" value="DEFORMED EPIDERMAL AUTOREGULATORY FACTOR 1 HOMOLOG"/>
    <property type="match status" value="1"/>
</dbReference>
<dbReference type="PANTHER" id="PTHR10237">
    <property type="entry name" value="DEFORMED EPIDERMAL AUTOREGULATORY FACTOR 1 HOMOLOG SUPPRESSIN"/>
    <property type="match status" value="1"/>
</dbReference>
<evidence type="ECO:0000313" key="6">
    <source>
        <dbReference type="Proteomes" id="UP000000305"/>
    </source>
</evidence>
<dbReference type="KEGG" id="dpx:DAPPUDRAFT_98271"/>
<dbReference type="InParanoid" id="E9G362"/>
<keyword evidence="3" id="KW-0539">Nucleus</keyword>
<keyword evidence="1" id="KW-0805">Transcription regulation</keyword>
<dbReference type="GO" id="GO:0005634">
    <property type="term" value="C:nucleus"/>
    <property type="evidence" value="ECO:0000318"/>
    <property type="project" value="GO_Central"/>
</dbReference>
<gene>
    <name evidence="5" type="ORF">DAPPUDRAFT_98271</name>
</gene>
<feature type="domain" description="DUF4470" evidence="4">
    <location>
        <begin position="19"/>
        <end position="111"/>
    </location>
</feature>
<dbReference type="GO" id="GO:0006357">
    <property type="term" value="P:regulation of transcription by RNA polymerase II"/>
    <property type="evidence" value="ECO:0000318"/>
    <property type="project" value="GO_Central"/>
</dbReference>
<keyword evidence="2" id="KW-0804">Transcription</keyword>
<dbReference type="GO" id="GO:0000981">
    <property type="term" value="F:DNA-binding transcription factor activity, RNA polymerase II-specific"/>
    <property type="evidence" value="ECO:0000318"/>
    <property type="project" value="GO_Central"/>
</dbReference>
<evidence type="ECO:0000256" key="3">
    <source>
        <dbReference type="ARBA" id="ARBA00023242"/>
    </source>
</evidence>
<dbReference type="PhylomeDB" id="E9G362"/>
<keyword evidence="6" id="KW-1185">Reference proteome</keyword>
<dbReference type="OrthoDB" id="2519255at2759"/>
<dbReference type="Pfam" id="PF14737">
    <property type="entry name" value="DUF4470"/>
    <property type="match status" value="1"/>
</dbReference>